<proteinExistence type="predicted"/>
<evidence type="ECO:0000313" key="1">
    <source>
        <dbReference type="EMBL" id="JAH98037.1"/>
    </source>
</evidence>
<dbReference type="EMBL" id="GBXM01010540">
    <property type="protein sequence ID" value="JAH98037.1"/>
    <property type="molecule type" value="Transcribed_RNA"/>
</dbReference>
<reference evidence="1" key="1">
    <citation type="submission" date="2014-11" db="EMBL/GenBank/DDBJ databases">
        <authorList>
            <person name="Amaro Gonzalez C."/>
        </authorList>
    </citation>
    <scope>NUCLEOTIDE SEQUENCE</scope>
</reference>
<dbReference type="AlphaFoldDB" id="A0A0E9X5M8"/>
<protein>
    <submittedName>
        <fullName evidence="1">Uncharacterized protein</fullName>
    </submittedName>
</protein>
<accession>A0A0E9X5M8</accession>
<organism evidence="1">
    <name type="scientific">Anguilla anguilla</name>
    <name type="common">European freshwater eel</name>
    <name type="synonym">Muraena anguilla</name>
    <dbReference type="NCBI Taxonomy" id="7936"/>
    <lineage>
        <taxon>Eukaryota</taxon>
        <taxon>Metazoa</taxon>
        <taxon>Chordata</taxon>
        <taxon>Craniata</taxon>
        <taxon>Vertebrata</taxon>
        <taxon>Euteleostomi</taxon>
        <taxon>Actinopterygii</taxon>
        <taxon>Neopterygii</taxon>
        <taxon>Teleostei</taxon>
        <taxon>Anguilliformes</taxon>
        <taxon>Anguillidae</taxon>
        <taxon>Anguilla</taxon>
    </lineage>
</organism>
<name>A0A0E9X5M8_ANGAN</name>
<sequence>MTACGFLLENLCVSSSGKSPSARSCLARDNKSIAARNQSAFKAFLHLLKNNPQVPDLKCFFIPVSSFSLSPPPRLGGIILQSLQLPSFFIVNTEHRAFNL</sequence>
<reference evidence="1" key="2">
    <citation type="journal article" date="2015" name="Fish Shellfish Immunol.">
        <title>Early steps in the European eel (Anguilla anguilla)-Vibrio vulnificus interaction in the gills: Role of the RtxA13 toxin.</title>
        <authorList>
            <person name="Callol A."/>
            <person name="Pajuelo D."/>
            <person name="Ebbesson L."/>
            <person name="Teles M."/>
            <person name="MacKenzie S."/>
            <person name="Amaro C."/>
        </authorList>
    </citation>
    <scope>NUCLEOTIDE SEQUENCE</scope>
</reference>